<dbReference type="InterPro" id="IPR001611">
    <property type="entry name" value="Leu-rich_rpt"/>
</dbReference>
<dbReference type="Gene3D" id="3.30.200.20">
    <property type="entry name" value="Phosphorylase Kinase, domain 1"/>
    <property type="match status" value="1"/>
</dbReference>
<feature type="signal peptide" evidence="12">
    <location>
        <begin position="1"/>
        <end position="21"/>
    </location>
</feature>
<organism evidence="14 15">
    <name type="scientific">Kingdonia uniflora</name>
    <dbReference type="NCBI Taxonomy" id="39325"/>
    <lineage>
        <taxon>Eukaryota</taxon>
        <taxon>Viridiplantae</taxon>
        <taxon>Streptophyta</taxon>
        <taxon>Embryophyta</taxon>
        <taxon>Tracheophyta</taxon>
        <taxon>Spermatophyta</taxon>
        <taxon>Magnoliopsida</taxon>
        <taxon>Ranunculales</taxon>
        <taxon>Circaeasteraceae</taxon>
        <taxon>Kingdonia</taxon>
    </lineage>
</organism>
<dbReference type="GO" id="GO:0016020">
    <property type="term" value="C:membrane"/>
    <property type="evidence" value="ECO:0007669"/>
    <property type="project" value="UniProtKB-SubCell"/>
</dbReference>
<evidence type="ECO:0000256" key="4">
    <source>
        <dbReference type="ARBA" id="ARBA00022614"/>
    </source>
</evidence>
<dbReference type="OrthoDB" id="418615at2759"/>
<dbReference type="Pfam" id="PF00069">
    <property type="entry name" value="Pkinase"/>
    <property type="match status" value="1"/>
</dbReference>
<dbReference type="EMBL" id="JACGCM010000882">
    <property type="protein sequence ID" value="KAF6164832.1"/>
    <property type="molecule type" value="Genomic_DNA"/>
</dbReference>
<dbReference type="Gene3D" id="1.10.510.10">
    <property type="entry name" value="Transferase(Phosphotransferase) domain 1"/>
    <property type="match status" value="1"/>
</dbReference>
<comment type="caution">
    <text evidence="14">The sequence shown here is derived from an EMBL/GenBank/DDBJ whole genome shotgun (WGS) entry which is preliminary data.</text>
</comment>
<keyword evidence="8 11" id="KW-1133">Transmembrane helix</keyword>
<dbReference type="InterPro" id="IPR013210">
    <property type="entry name" value="LRR_N_plant-typ"/>
</dbReference>
<feature type="chain" id="PRO_5029644852" description="Protein kinase domain-containing protein" evidence="12">
    <location>
        <begin position="22"/>
        <end position="790"/>
    </location>
</feature>
<dbReference type="InterPro" id="IPR000719">
    <property type="entry name" value="Prot_kinase_dom"/>
</dbReference>
<keyword evidence="15" id="KW-1185">Reference proteome</keyword>
<protein>
    <recommendedName>
        <fullName evidence="13">Protein kinase domain-containing protein</fullName>
    </recommendedName>
</protein>
<evidence type="ECO:0000256" key="7">
    <source>
        <dbReference type="ARBA" id="ARBA00022737"/>
    </source>
</evidence>
<comment type="subcellular location">
    <subcellularLocation>
        <location evidence="2">Membrane</location>
    </subcellularLocation>
    <subcellularLocation>
        <location evidence="1">Plastid</location>
        <location evidence="1">Chloroplast</location>
    </subcellularLocation>
</comment>
<evidence type="ECO:0000256" key="5">
    <source>
        <dbReference type="ARBA" id="ARBA00022640"/>
    </source>
</evidence>
<dbReference type="PROSITE" id="PS50011">
    <property type="entry name" value="PROTEIN_KINASE_DOM"/>
    <property type="match status" value="1"/>
</dbReference>
<keyword evidence="6 11" id="KW-0812">Transmembrane</keyword>
<dbReference type="PANTHER" id="PTHR48007:SF38">
    <property type="entry name" value="LEUCINE-RICH REPEAT PROTEIN KINASE FAMILY PROTEIN"/>
    <property type="match status" value="1"/>
</dbReference>
<keyword evidence="5" id="KW-0934">Plastid</keyword>
<dbReference type="GO" id="GO:0009507">
    <property type="term" value="C:chloroplast"/>
    <property type="evidence" value="ECO:0007669"/>
    <property type="project" value="UniProtKB-SubCell"/>
</dbReference>
<feature type="compositionally biased region" description="Polar residues" evidence="10">
    <location>
        <begin position="408"/>
        <end position="421"/>
    </location>
</feature>
<reference evidence="14 15" key="1">
    <citation type="journal article" date="2020" name="IScience">
        <title>Genome Sequencing of the Endangered Kingdonia uniflora (Circaeasteraceae, Ranunculales) Reveals Potential Mechanisms of Evolutionary Specialization.</title>
        <authorList>
            <person name="Sun Y."/>
            <person name="Deng T."/>
            <person name="Zhang A."/>
            <person name="Moore M.J."/>
            <person name="Landis J.B."/>
            <person name="Lin N."/>
            <person name="Zhang H."/>
            <person name="Zhang X."/>
            <person name="Huang J."/>
            <person name="Zhang X."/>
            <person name="Sun H."/>
            <person name="Wang H."/>
        </authorList>
    </citation>
    <scope>NUCLEOTIDE SEQUENCE [LARGE SCALE GENOMIC DNA]</scope>
    <source>
        <strain evidence="14">TB1705</strain>
        <tissue evidence="14">Leaf</tissue>
    </source>
</reference>
<dbReference type="Gene3D" id="3.80.10.10">
    <property type="entry name" value="Ribonuclease Inhibitor"/>
    <property type="match status" value="2"/>
</dbReference>
<sequence length="790" mass="86149">MTSTDFYFLLLIFCSLPGDLGFDPLGLGSDPETLQWFAQAELIRGRWAMLAVAGIFIPEWLKGLGLIEDFSWPVLSVSDTELLLKLKQSFTNAKSLDSWSSETTTPCEGKTSWVGVLCYNGVITGLRLGEMGLSGNIDVKALEKMPGLRSVSFTNNAFSGPLPKFNRLGALKAIYLTGNKFSGEIPSDYFAGMSSLKKVWLANNEFMGEIPVSLAKLKHLIEVHLEDNKFTGKIPSITQATLTSFNVSNNDLKGGIPSSLSKFNMSSFTGNAGLCGKQLGKVCDATLPPQELELPDGGGLDAAIGNALPAESPESKMGTGHATSAKVALASITFIVVVLSLVIAAIVVIKRRRDELEIFGGDLDDPPVDVYVTPRSNRKSVEQSSWKGMESSRKSSSHSTRSLSQASKASSQNNKAGGSSNGEAGVGDLIIVNDEKGIFGLPDLMKAAAEVLGNGGLGSAYKAVMSSGVAVVVKRMREMNRIGKEGFDAEMRQLGRLRHRNILTPLAYHYRKEEKLMIYEFVPKGSLLYLLHGDKGPCHAELDWLVRLKIVRGIVRGMSFLHNELSCYELPHGNLKSSNIFLGSEYEPLLSDYGLCAFVSPNHAAQALFAYRAPESQQNRQISPKCDVYCLGIVILEILTGKFPSQYLNNGKGGIDVVQWVLSAISENREIDLFDPEIAQDATSLSEMERLLHVGAACVDHDPVRRLGMKDAIRRIEDIHVEEDSRGGIQVAPSLRDGYGDLTSRSHTVNVREGYGELSSRRSSRESNSGRRESNSRRRGDEDSFEFAIS</sequence>
<evidence type="ECO:0000256" key="8">
    <source>
        <dbReference type="ARBA" id="ARBA00022989"/>
    </source>
</evidence>
<evidence type="ECO:0000256" key="3">
    <source>
        <dbReference type="ARBA" id="ARBA00022528"/>
    </source>
</evidence>
<dbReference type="Pfam" id="PF00504">
    <property type="entry name" value="Chloroa_b-bind"/>
    <property type="match status" value="1"/>
</dbReference>
<dbReference type="AlphaFoldDB" id="A0A7J7NCX9"/>
<dbReference type="Proteomes" id="UP000541444">
    <property type="component" value="Unassembled WGS sequence"/>
</dbReference>
<dbReference type="GO" id="GO:0005524">
    <property type="term" value="F:ATP binding"/>
    <property type="evidence" value="ECO:0007669"/>
    <property type="project" value="InterPro"/>
</dbReference>
<keyword evidence="3" id="KW-0150">Chloroplast</keyword>
<feature type="compositionally biased region" description="Low complexity" evidence="10">
    <location>
        <begin position="397"/>
        <end position="407"/>
    </location>
</feature>
<feature type="region of interest" description="Disordered" evidence="10">
    <location>
        <begin position="369"/>
        <end position="421"/>
    </location>
</feature>
<evidence type="ECO:0000256" key="2">
    <source>
        <dbReference type="ARBA" id="ARBA00004370"/>
    </source>
</evidence>
<dbReference type="InterPro" id="IPR011009">
    <property type="entry name" value="Kinase-like_dom_sf"/>
</dbReference>
<dbReference type="Pfam" id="PF00560">
    <property type="entry name" value="LRR_1"/>
    <property type="match status" value="1"/>
</dbReference>
<dbReference type="InterPro" id="IPR032675">
    <property type="entry name" value="LRR_dom_sf"/>
</dbReference>
<dbReference type="SUPFAM" id="SSF56112">
    <property type="entry name" value="Protein kinase-like (PK-like)"/>
    <property type="match status" value="1"/>
</dbReference>
<dbReference type="SUPFAM" id="SSF103511">
    <property type="entry name" value="Chlorophyll a-b binding protein"/>
    <property type="match status" value="1"/>
</dbReference>
<dbReference type="PANTHER" id="PTHR48007">
    <property type="entry name" value="LEUCINE-RICH REPEAT RECEPTOR-LIKE PROTEIN KINASE PXC1"/>
    <property type="match status" value="1"/>
</dbReference>
<evidence type="ECO:0000256" key="9">
    <source>
        <dbReference type="ARBA" id="ARBA00023136"/>
    </source>
</evidence>
<feature type="region of interest" description="Disordered" evidence="10">
    <location>
        <begin position="752"/>
        <end position="790"/>
    </location>
</feature>
<evidence type="ECO:0000256" key="12">
    <source>
        <dbReference type="SAM" id="SignalP"/>
    </source>
</evidence>
<keyword evidence="9 11" id="KW-0472">Membrane</keyword>
<keyword evidence="7" id="KW-0677">Repeat</keyword>
<dbReference type="Gene3D" id="1.10.3460.10">
    <property type="entry name" value="Chlorophyll a/b binding protein domain"/>
    <property type="match status" value="1"/>
</dbReference>
<accession>A0A7J7NCX9</accession>
<name>A0A7J7NCX9_9MAGN</name>
<dbReference type="SUPFAM" id="SSF52058">
    <property type="entry name" value="L domain-like"/>
    <property type="match status" value="1"/>
</dbReference>
<dbReference type="Pfam" id="PF08263">
    <property type="entry name" value="LRRNT_2"/>
    <property type="match status" value="1"/>
</dbReference>
<keyword evidence="4" id="KW-0433">Leucine-rich repeat</keyword>
<evidence type="ECO:0000256" key="11">
    <source>
        <dbReference type="SAM" id="Phobius"/>
    </source>
</evidence>
<evidence type="ECO:0000259" key="13">
    <source>
        <dbReference type="PROSITE" id="PS50011"/>
    </source>
</evidence>
<feature type="domain" description="Protein kinase" evidence="13">
    <location>
        <begin position="446"/>
        <end position="721"/>
    </location>
</feature>
<evidence type="ECO:0000256" key="10">
    <source>
        <dbReference type="SAM" id="MobiDB-lite"/>
    </source>
</evidence>
<proteinExistence type="predicted"/>
<evidence type="ECO:0000256" key="6">
    <source>
        <dbReference type="ARBA" id="ARBA00022692"/>
    </source>
</evidence>
<gene>
    <name evidence="14" type="ORF">GIB67_017035</name>
</gene>
<evidence type="ECO:0000313" key="14">
    <source>
        <dbReference type="EMBL" id="KAF6164832.1"/>
    </source>
</evidence>
<dbReference type="InterPro" id="IPR022796">
    <property type="entry name" value="Chloroa_b-bind"/>
</dbReference>
<keyword evidence="12" id="KW-0732">Signal</keyword>
<dbReference type="GO" id="GO:0004672">
    <property type="term" value="F:protein kinase activity"/>
    <property type="evidence" value="ECO:0007669"/>
    <property type="project" value="InterPro"/>
</dbReference>
<evidence type="ECO:0000313" key="15">
    <source>
        <dbReference type="Proteomes" id="UP000541444"/>
    </source>
</evidence>
<dbReference type="InterPro" id="IPR046959">
    <property type="entry name" value="PRK1-6/SRF4-like"/>
</dbReference>
<evidence type="ECO:0000256" key="1">
    <source>
        <dbReference type="ARBA" id="ARBA00004229"/>
    </source>
</evidence>
<feature type="compositionally biased region" description="Basic and acidic residues" evidence="10">
    <location>
        <begin position="759"/>
        <end position="782"/>
    </location>
</feature>
<feature type="transmembrane region" description="Helical" evidence="11">
    <location>
        <begin position="327"/>
        <end position="349"/>
    </location>
</feature>